<dbReference type="Gene3D" id="3.40.190.170">
    <property type="entry name" value="Bacterial extracellular solute-binding protein, family 7"/>
    <property type="match status" value="1"/>
</dbReference>
<keyword evidence="2 8" id="KW-0813">Transport</keyword>
<comment type="similarity">
    <text evidence="8">Belongs to the TRAP transporter small permease family.</text>
</comment>
<dbReference type="NCBIfam" id="NF037995">
    <property type="entry name" value="TRAP_S1"/>
    <property type="match status" value="1"/>
</dbReference>
<evidence type="ECO:0000256" key="7">
    <source>
        <dbReference type="ARBA" id="ARBA00023136"/>
    </source>
</evidence>
<evidence type="ECO:0000256" key="5">
    <source>
        <dbReference type="ARBA" id="ARBA00022729"/>
    </source>
</evidence>
<dbReference type="PANTHER" id="PTHR33376">
    <property type="match status" value="1"/>
</dbReference>
<evidence type="ECO:0000256" key="2">
    <source>
        <dbReference type="ARBA" id="ARBA00022448"/>
    </source>
</evidence>
<dbReference type="Pfam" id="PF03480">
    <property type="entry name" value="DctP"/>
    <property type="match status" value="1"/>
</dbReference>
<keyword evidence="11" id="KW-1185">Reference proteome</keyword>
<keyword evidence="7 8" id="KW-0472">Membrane</keyword>
<evidence type="ECO:0000259" key="9">
    <source>
        <dbReference type="Pfam" id="PF04290"/>
    </source>
</evidence>
<sequence>MEFYDSGQLLKVDEQLPALRARSIDFMFHTFSYVTRSIPILGVTGLPGVVGELYRHPERLRQGSPLMELINEVLAEDNLYMLTSGGGILEPEYLWSTEASPIRRLDDVRGKKIRIVGFEATKAFEPYNVGATRIPSSETYMALQRGTVDAGVFNISTVIGRSLQEQLQVCYKLPITGFSVAPFMLRDTWDNLDEEARGVLQQAADWYDENFIEHCNNDIYPNEYWPQIEEAGVEIIEPSDEDLETFNAGVQEVWDHWKEDVGEGGRRSRHRAGPWQRLRGNKMTTMALRSWDGLLAVLRWTSMAVLVFMMVSICYDATMRYVFAAPTSWSLEINSFLLVYLAVIGAAEAQRHDAHIRITFFKDKLPTRIRALIDLMTGLMGMLFCTILVWRGGIMTMQAFEYSERVSSSLGTPMVYPYALLPIGFAALGLQFLIDAARAAKRFRHNYHEQPS</sequence>
<keyword evidence="5" id="KW-0732">Signal</keyword>
<dbReference type="PANTHER" id="PTHR33376:SF5">
    <property type="entry name" value="EXTRACYTOPLASMIC SOLUTE RECEPTOR PROTEIN"/>
    <property type="match status" value="1"/>
</dbReference>
<comment type="subcellular location">
    <subcellularLocation>
        <location evidence="8">Cell inner membrane</location>
        <topology evidence="8">Multi-pass membrane protein</topology>
    </subcellularLocation>
    <subcellularLocation>
        <location evidence="1">Cell membrane</location>
        <topology evidence="1">Multi-pass membrane protein</topology>
    </subcellularLocation>
</comment>
<evidence type="ECO:0000256" key="6">
    <source>
        <dbReference type="ARBA" id="ARBA00022989"/>
    </source>
</evidence>
<accession>A0ABM7GUA3</accession>
<feature type="transmembrane region" description="Helical" evidence="8">
    <location>
        <begin position="414"/>
        <end position="434"/>
    </location>
</feature>
<dbReference type="InterPro" id="IPR038404">
    <property type="entry name" value="TRAP_DctP_sf"/>
</dbReference>
<keyword evidence="8" id="KW-0997">Cell inner membrane</keyword>
<evidence type="ECO:0000256" key="3">
    <source>
        <dbReference type="ARBA" id="ARBA00022475"/>
    </source>
</evidence>
<dbReference type="Pfam" id="PF04290">
    <property type="entry name" value="DctQ"/>
    <property type="match status" value="1"/>
</dbReference>
<feature type="domain" description="Tripartite ATP-independent periplasmic transporters DctQ component" evidence="9">
    <location>
        <begin position="309"/>
        <end position="441"/>
    </location>
</feature>
<name>A0ABM7GUA3_9GAMM</name>
<evidence type="ECO:0000256" key="8">
    <source>
        <dbReference type="RuleBase" id="RU369079"/>
    </source>
</evidence>
<evidence type="ECO:0000313" key="11">
    <source>
        <dbReference type="Proteomes" id="UP000289555"/>
    </source>
</evidence>
<keyword evidence="3" id="KW-1003">Cell membrane</keyword>
<proteinExistence type="inferred from homology"/>
<evidence type="ECO:0000256" key="1">
    <source>
        <dbReference type="ARBA" id="ARBA00004651"/>
    </source>
</evidence>
<feature type="transmembrane region" description="Helical" evidence="8">
    <location>
        <begin position="293"/>
        <end position="313"/>
    </location>
</feature>
<organism evidence="10 11">
    <name type="scientific">Vreelandella olivaria</name>
    <dbReference type="NCBI Taxonomy" id="390919"/>
    <lineage>
        <taxon>Bacteria</taxon>
        <taxon>Pseudomonadati</taxon>
        <taxon>Pseudomonadota</taxon>
        <taxon>Gammaproteobacteria</taxon>
        <taxon>Oceanospirillales</taxon>
        <taxon>Halomonadaceae</taxon>
        <taxon>Vreelandella</taxon>
    </lineage>
</organism>
<comment type="function">
    <text evidence="8">Part of the tripartite ATP-independent periplasmic (TRAP) transport system.</text>
</comment>
<dbReference type="EMBL" id="AP019416">
    <property type="protein sequence ID" value="BBI54323.1"/>
    <property type="molecule type" value="Genomic_DNA"/>
</dbReference>
<feature type="transmembrane region" description="Helical" evidence="8">
    <location>
        <begin position="371"/>
        <end position="394"/>
    </location>
</feature>
<comment type="caution">
    <text evidence="8">Lacks conserved residue(s) required for the propagation of feature annotation.</text>
</comment>
<keyword evidence="6 8" id="KW-1133">Transmembrane helix</keyword>
<evidence type="ECO:0000313" key="10">
    <source>
        <dbReference type="EMBL" id="BBI54323.1"/>
    </source>
</evidence>
<protein>
    <recommendedName>
        <fullName evidence="8">TRAP transporter small permease protein</fullName>
    </recommendedName>
</protein>
<comment type="subunit">
    <text evidence="8">The complex comprises the extracytoplasmic solute receptor protein and the two transmembrane proteins.</text>
</comment>
<gene>
    <name evidence="10" type="ORF">HORIV_67440</name>
</gene>
<dbReference type="InterPro" id="IPR055348">
    <property type="entry name" value="DctQ"/>
</dbReference>
<reference evidence="11" key="1">
    <citation type="journal article" date="2019" name="Microbiol. Resour. Announc.">
        <title>Complete Genome Sequence of Halomonas olivaria, a Moderately Halophilic Bacterium Isolated from Olive Processing Effluents, Obtained by Nanopore Sequencing.</title>
        <authorList>
            <person name="Nagata S."/>
            <person name="Ii K.M."/>
            <person name="Tsukimi T."/>
            <person name="Miura M.C."/>
            <person name="Galipon J."/>
            <person name="Arakawa K."/>
        </authorList>
    </citation>
    <scope>NUCLEOTIDE SEQUENCE [LARGE SCALE GENOMIC DNA]</scope>
    <source>
        <strain evidence="11">TYRC17</strain>
    </source>
</reference>
<evidence type="ECO:0000256" key="4">
    <source>
        <dbReference type="ARBA" id="ARBA00022692"/>
    </source>
</evidence>
<dbReference type="InterPro" id="IPR018389">
    <property type="entry name" value="DctP_fam"/>
</dbReference>
<dbReference type="SUPFAM" id="SSF53850">
    <property type="entry name" value="Periplasmic binding protein-like II"/>
    <property type="match status" value="1"/>
</dbReference>
<keyword evidence="4 8" id="KW-0812">Transmembrane</keyword>
<dbReference type="Proteomes" id="UP000289555">
    <property type="component" value="Chromosome"/>
</dbReference>